<keyword evidence="2" id="KW-1133">Transmembrane helix</keyword>
<feature type="region of interest" description="Disordered" evidence="1">
    <location>
        <begin position="34"/>
        <end position="82"/>
    </location>
</feature>
<evidence type="ECO:0000256" key="2">
    <source>
        <dbReference type="SAM" id="Phobius"/>
    </source>
</evidence>
<evidence type="ECO:0000256" key="1">
    <source>
        <dbReference type="SAM" id="MobiDB-lite"/>
    </source>
</evidence>
<protein>
    <submittedName>
        <fullName evidence="3">Uncharacterized protein</fullName>
    </submittedName>
</protein>
<comment type="caution">
    <text evidence="3">The sequence shown here is derived from an EMBL/GenBank/DDBJ whole genome shotgun (WGS) entry which is preliminary data.</text>
</comment>
<dbReference type="AlphaFoldDB" id="A0A1G2AXG3"/>
<keyword evidence="2" id="KW-0472">Membrane</keyword>
<feature type="transmembrane region" description="Helical" evidence="2">
    <location>
        <begin position="7"/>
        <end position="27"/>
    </location>
</feature>
<dbReference type="STRING" id="1798542.A3F54_01030"/>
<evidence type="ECO:0000313" key="4">
    <source>
        <dbReference type="Proteomes" id="UP000176952"/>
    </source>
</evidence>
<sequence length="226" mass="23757">MSSFLKILLFIGVIGLAGGALIFGIYLRRASENTSTGTVSDVSEPATVTNANSSAPTGKKIAPPNANTNTATTGNVNEAKEGEPIVVPKKQCEDIAIAGKWSLTTDIPGATFTPPYANSAHTFDFSADGTANFTEVYNDGETTATAQHKGSWTKEDCSFKYQGTASGSGNDKEVGPFSFTFKITASGEVSPSDTAMKGNWLSIESYVSEEGTTQQTITGEWVAKKL</sequence>
<proteinExistence type="predicted"/>
<dbReference type="EMBL" id="MHKD01000042">
    <property type="protein sequence ID" value="OGY81632.1"/>
    <property type="molecule type" value="Genomic_DNA"/>
</dbReference>
<reference evidence="3 4" key="1">
    <citation type="journal article" date="2016" name="Nat. Commun.">
        <title>Thousands of microbial genomes shed light on interconnected biogeochemical processes in an aquifer system.</title>
        <authorList>
            <person name="Anantharaman K."/>
            <person name="Brown C.T."/>
            <person name="Hug L.A."/>
            <person name="Sharon I."/>
            <person name="Castelle C.J."/>
            <person name="Probst A.J."/>
            <person name="Thomas B.C."/>
            <person name="Singh A."/>
            <person name="Wilkins M.J."/>
            <person name="Karaoz U."/>
            <person name="Brodie E.L."/>
            <person name="Williams K.H."/>
            <person name="Hubbard S.S."/>
            <person name="Banfield J.F."/>
        </authorList>
    </citation>
    <scope>NUCLEOTIDE SEQUENCE [LARGE SCALE GENOMIC DNA]</scope>
</reference>
<evidence type="ECO:0000313" key="3">
    <source>
        <dbReference type="EMBL" id="OGY81632.1"/>
    </source>
</evidence>
<dbReference type="Proteomes" id="UP000176952">
    <property type="component" value="Unassembled WGS sequence"/>
</dbReference>
<accession>A0A1G2AXG3</accession>
<organism evidence="3 4">
    <name type="scientific">Candidatus Kerfeldbacteria bacterium RIFCSPHIGHO2_12_FULL_48_17</name>
    <dbReference type="NCBI Taxonomy" id="1798542"/>
    <lineage>
        <taxon>Bacteria</taxon>
        <taxon>Candidatus Kerfeldiibacteriota</taxon>
    </lineage>
</organism>
<keyword evidence="2" id="KW-0812">Transmembrane</keyword>
<feature type="compositionally biased region" description="Low complexity" evidence="1">
    <location>
        <begin position="62"/>
        <end position="73"/>
    </location>
</feature>
<feature type="compositionally biased region" description="Polar residues" evidence="1">
    <location>
        <begin position="34"/>
        <end position="56"/>
    </location>
</feature>
<name>A0A1G2AXG3_9BACT</name>
<gene>
    <name evidence="3" type="ORF">A3F54_01030</name>
</gene>